<evidence type="ECO:0000313" key="1">
    <source>
        <dbReference type="EMBL" id="MBR0648523.1"/>
    </source>
</evidence>
<accession>A0ABS5EBX9</accession>
<organism evidence="1 2">
    <name type="scientific">Neoroseomonas terrae</name>
    <dbReference type="NCBI Taxonomy" id="424799"/>
    <lineage>
        <taxon>Bacteria</taxon>
        <taxon>Pseudomonadati</taxon>
        <taxon>Pseudomonadota</taxon>
        <taxon>Alphaproteobacteria</taxon>
        <taxon>Acetobacterales</taxon>
        <taxon>Acetobacteraceae</taxon>
        <taxon>Neoroseomonas</taxon>
    </lineage>
</organism>
<reference evidence="2" key="1">
    <citation type="journal article" date="2021" name="Syst. Appl. Microbiol.">
        <title>Roseomonas hellenica sp. nov., isolated from roots of wild-growing Alkanna tinctoria.</title>
        <authorList>
            <person name="Rat A."/>
            <person name="Naranjo H.D."/>
            <person name="Lebbe L."/>
            <person name="Cnockaert M."/>
            <person name="Krigas N."/>
            <person name="Grigoriadou K."/>
            <person name="Maloupa E."/>
            <person name="Willems A."/>
        </authorList>
    </citation>
    <scope>NUCLEOTIDE SEQUENCE [LARGE SCALE GENOMIC DNA]</scope>
    <source>
        <strain evidence="2">LMG 31159</strain>
    </source>
</reference>
<dbReference type="InterPro" id="IPR009097">
    <property type="entry name" value="Cyclic_Pdiesterase"/>
</dbReference>
<comment type="caution">
    <text evidence="1">The sequence shown here is derived from an EMBL/GenBank/DDBJ whole genome shotgun (WGS) entry which is preliminary data.</text>
</comment>
<name>A0ABS5EBX9_9PROT</name>
<evidence type="ECO:0008006" key="3">
    <source>
        <dbReference type="Google" id="ProtNLM"/>
    </source>
</evidence>
<evidence type="ECO:0000313" key="2">
    <source>
        <dbReference type="Proteomes" id="UP000698752"/>
    </source>
</evidence>
<dbReference type="Gene3D" id="3.90.1140.10">
    <property type="entry name" value="Cyclic phosphodiesterase"/>
    <property type="match status" value="1"/>
</dbReference>
<dbReference type="EMBL" id="JAAEDI010000002">
    <property type="protein sequence ID" value="MBR0648523.1"/>
    <property type="molecule type" value="Genomic_DNA"/>
</dbReference>
<dbReference type="RefSeq" id="WP_211865769.1">
    <property type="nucleotide sequence ID" value="NZ_JAAEDI010000002.1"/>
</dbReference>
<gene>
    <name evidence="1" type="ORF">GXW78_02520</name>
</gene>
<proteinExistence type="predicted"/>
<dbReference type="Pfam" id="PF13563">
    <property type="entry name" value="2_5_RNA_ligase2"/>
    <property type="match status" value="1"/>
</dbReference>
<keyword evidence="2" id="KW-1185">Reference proteome</keyword>
<protein>
    <recommendedName>
        <fullName evidence="3">2'-5' RNA ligase</fullName>
    </recommendedName>
</protein>
<sequence length="187" mass="20526">MQQVFDFLPPPPNKAPRLYLGLVMESAVGRRLGDLAGTMTRHAVGWNCTRVGSHHLSLHFLRHGARPPERLIHAVERAAGQIRTPAFEMSCGEAACIRTPSAAPDPFRLILRAESEALAPLHQELMGGLIRQGRKARPDFAPHITLGRGATALTVQAIDPVRIAVQEVALILSGEEYRILRRFPLAV</sequence>
<dbReference type="SUPFAM" id="SSF55144">
    <property type="entry name" value="LigT-like"/>
    <property type="match status" value="1"/>
</dbReference>
<dbReference type="Proteomes" id="UP000698752">
    <property type="component" value="Unassembled WGS sequence"/>
</dbReference>